<proteinExistence type="predicted"/>
<accession>A0A1M5UN57</accession>
<evidence type="ECO:0000313" key="2">
    <source>
        <dbReference type="Proteomes" id="UP000186132"/>
    </source>
</evidence>
<gene>
    <name evidence="1" type="ORF">SAMN05443575_4255</name>
</gene>
<sequence length="77" mass="8794">MRLMIHTIQPGDELTMIGPDGQRSERFVLGDLPALRCDYVWIYRMGDAPIVVDRAYGLDATFEFHTRHGASAVNRSW</sequence>
<dbReference type="EMBL" id="FQVU01000009">
    <property type="protein sequence ID" value="SHH64472.1"/>
    <property type="molecule type" value="Genomic_DNA"/>
</dbReference>
<organism evidence="1 2">
    <name type="scientific">Jatrophihabitans endophyticus</name>
    <dbReference type="NCBI Taxonomy" id="1206085"/>
    <lineage>
        <taxon>Bacteria</taxon>
        <taxon>Bacillati</taxon>
        <taxon>Actinomycetota</taxon>
        <taxon>Actinomycetes</taxon>
        <taxon>Jatrophihabitantales</taxon>
        <taxon>Jatrophihabitantaceae</taxon>
        <taxon>Jatrophihabitans</taxon>
    </lineage>
</organism>
<dbReference type="Proteomes" id="UP000186132">
    <property type="component" value="Unassembled WGS sequence"/>
</dbReference>
<protein>
    <submittedName>
        <fullName evidence="1">Uncharacterized protein</fullName>
    </submittedName>
</protein>
<reference evidence="1 2" key="1">
    <citation type="submission" date="2016-11" db="EMBL/GenBank/DDBJ databases">
        <authorList>
            <person name="Jaros S."/>
            <person name="Januszkiewicz K."/>
            <person name="Wedrychowicz H."/>
        </authorList>
    </citation>
    <scope>NUCLEOTIDE SEQUENCE [LARGE SCALE GENOMIC DNA]</scope>
    <source>
        <strain evidence="1 2">DSM 45627</strain>
    </source>
</reference>
<evidence type="ECO:0000313" key="1">
    <source>
        <dbReference type="EMBL" id="SHH64472.1"/>
    </source>
</evidence>
<name>A0A1M5UN57_9ACTN</name>
<keyword evidence="2" id="KW-1185">Reference proteome</keyword>
<dbReference type="AlphaFoldDB" id="A0A1M5UN57"/>
<dbReference type="STRING" id="1206085.SAMN05443575_4255"/>